<feature type="compositionally biased region" description="Basic and acidic residues" evidence="11">
    <location>
        <begin position="52"/>
        <end position="61"/>
    </location>
</feature>
<dbReference type="FunFam" id="3.40.50.10810:FF:000014">
    <property type="entry name" value="SWI/SNF-related matrix-associated actin-dependent regulator of chromatin subfamily A containing DEAD/H box 1"/>
    <property type="match status" value="1"/>
</dbReference>
<dbReference type="EC" id="3.6.4.12" evidence="3"/>
<evidence type="ECO:0000256" key="10">
    <source>
        <dbReference type="ARBA" id="ARBA00023242"/>
    </source>
</evidence>
<dbReference type="RefSeq" id="XP_020079221.1">
    <property type="nucleotide sequence ID" value="XM_020218098.1"/>
</dbReference>
<dbReference type="CDD" id="cd17998">
    <property type="entry name" value="DEXHc_SMARCAD1"/>
    <property type="match status" value="1"/>
</dbReference>
<dbReference type="SMART" id="SM00487">
    <property type="entry name" value="DEXDc"/>
    <property type="match status" value="1"/>
</dbReference>
<dbReference type="GO" id="GO:0000706">
    <property type="term" value="P:meiotic DNA double-strand break processing"/>
    <property type="evidence" value="ECO:0007669"/>
    <property type="project" value="EnsemblFungi"/>
</dbReference>
<dbReference type="GO" id="GO:0000781">
    <property type="term" value="C:chromosome, telomeric region"/>
    <property type="evidence" value="ECO:0007669"/>
    <property type="project" value="GOC"/>
</dbReference>
<keyword evidence="10" id="KW-0539">Nucleus</keyword>
<feature type="domain" description="Helicase C-terminal" evidence="13">
    <location>
        <begin position="900"/>
        <end position="1055"/>
    </location>
</feature>
<dbReference type="GO" id="GO:0031934">
    <property type="term" value="C:mating-type region heterochromatin"/>
    <property type="evidence" value="ECO:0007669"/>
    <property type="project" value="EnsemblFungi"/>
</dbReference>
<protein>
    <recommendedName>
        <fullName evidence="3">DNA helicase</fullName>
        <ecNumber evidence="3">3.6.4.12</ecNumber>
    </recommendedName>
</protein>
<evidence type="ECO:0000259" key="12">
    <source>
        <dbReference type="PROSITE" id="PS51192"/>
    </source>
</evidence>
<dbReference type="PANTHER" id="PTHR10799">
    <property type="entry name" value="SNF2/RAD54 HELICASE FAMILY"/>
    <property type="match status" value="1"/>
</dbReference>
<proteinExistence type="inferred from homology"/>
<evidence type="ECO:0000256" key="2">
    <source>
        <dbReference type="ARBA" id="ARBA00007025"/>
    </source>
</evidence>
<evidence type="ECO:0000313" key="15">
    <source>
        <dbReference type="Proteomes" id="UP000095085"/>
    </source>
</evidence>
<keyword evidence="6" id="KW-0347">Helicase</keyword>
<comment type="similarity">
    <text evidence="2">Belongs to the SNF2/RAD54 helicase family.</text>
</comment>
<sequence length="1064" mass="122481">MSQEDSARETPKKSNGSYVQVPSSLPINIKSSPSSSNFIPPSMTTKPLTPSSKEEELEKKRNSIRNHQNFPMIRKKFYYLNESDIFKGFIKGKGNLRDISQWLSDNYDKSAIVSKIEKEKEENLLKEKKRQEELNKERLAKQMEDLARHQELQREEEENRKNNALNERQAEKPSQDEDDEDSSPIKSRGKARLKADSASPRKPMRLSSLNDKSTRVNLGKPKMSILEKYKHKPKQQLSIDQVFKKQDEKTEESQPKRRRLVRGNDSTSATPDPEISKNLSEKFKFKDPELPKFNYDNNKTNFKKMKSEDSDNDIVADDDLDRIEEKIKQNKRKAKAEKVHVISDDDLEDDDAEDDSMSEEDEEVYNTGITSIDSQILEFLNNASTQDIVEISNIAPKIADALISHRPFNTIYEISENNFETEETPEAESNTKKRKTLRKALGLKIVENTEFSLKGYKAVDSLVKKCSEYGDLIKEQMSKWGVTVTGEGELEMTDLEVISNKKGLKYITKPALLDPSVDLKNYQLVGVNWLNLLYQNKLSCILADEMGLGKTCQVISFMAHLKSLETKGPHLVVVPSSTLENWLREFQKFCPEFAVQAYYGSQKEREELRYDLQDAEFDVMVTTYNLATGSAPDFKFLRNQNFDMIVYDEGHMLKNSNSERYTKLMRLKANFRLLLTGTPLQNNLKELVSLLAFMLPDLFNDKREDLQGLFKQKVSIDSEYNPLLSIQAISKAKTMMTPFVLRRKKVQVLKHLPAKTHEVVYCELTKSQQEIYDKYLNQGKATRIERERRKQLVGKEAEEARKVAIPTSSNVMMSLRKASMHPLLFRLIYTDAKLAKMSKLIMEEPEYVEANQQYILEDMSVMSDYELNNLCEKFPKTLGKYILKDSEFLNSGKISKFIEIINQAIEKKEKVLVFSLFTQMLDILEKIFSIHQIKFLRLDGQTTVDTRQDLIDTFYDDKTIPVFLLSTKAGGFGINLVAANNVIMYDQSYNPHDDKQAEDRAHRVGQTQEVKVNKLITKNTIEENMLQLAENKLELDQSISGSDVSESKFEEKAASMFEKILFGN</sequence>
<dbReference type="GO" id="GO:0003682">
    <property type="term" value="F:chromatin binding"/>
    <property type="evidence" value="ECO:0007669"/>
    <property type="project" value="EnsemblFungi"/>
</dbReference>
<dbReference type="STRING" id="984485.A0A1E4RS84"/>
<dbReference type="PROSITE" id="PS51194">
    <property type="entry name" value="HELICASE_CTER"/>
    <property type="match status" value="1"/>
</dbReference>
<evidence type="ECO:0000256" key="1">
    <source>
        <dbReference type="ARBA" id="ARBA00004123"/>
    </source>
</evidence>
<evidence type="ECO:0000256" key="11">
    <source>
        <dbReference type="SAM" id="MobiDB-lite"/>
    </source>
</evidence>
<comment type="subcellular location">
    <subcellularLocation>
        <location evidence="1">Nucleus</location>
    </subcellularLocation>
</comment>
<feature type="compositionally biased region" description="Basic and acidic residues" evidence="11">
    <location>
        <begin position="150"/>
        <end position="161"/>
    </location>
</feature>
<evidence type="ECO:0000313" key="14">
    <source>
        <dbReference type="EMBL" id="ODV70154.1"/>
    </source>
</evidence>
<feature type="region of interest" description="Disordered" evidence="11">
    <location>
        <begin position="150"/>
        <end position="282"/>
    </location>
</feature>
<evidence type="ECO:0000256" key="7">
    <source>
        <dbReference type="ARBA" id="ARBA00022840"/>
    </source>
</evidence>
<evidence type="ECO:0000256" key="6">
    <source>
        <dbReference type="ARBA" id="ARBA00022806"/>
    </source>
</evidence>
<dbReference type="GO" id="GO:0005524">
    <property type="term" value="F:ATP binding"/>
    <property type="evidence" value="ECO:0007669"/>
    <property type="project" value="UniProtKB-KW"/>
</dbReference>
<dbReference type="GO" id="GO:0000122">
    <property type="term" value="P:negative regulation of transcription by RNA polymerase II"/>
    <property type="evidence" value="ECO:0007669"/>
    <property type="project" value="EnsemblFungi"/>
</dbReference>
<dbReference type="GO" id="GO:0140658">
    <property type="term" value="F:ATP-dependent chromatin remodeler activity"/>
    <property type="evidence" value="ECO:0007669"/>
    <property type="project" value="EnsemblFungi"/>
</dbReference>
<evidence type="ECO:0000256" key="8">
    <source>
        <dbReference type="ARBA" id="ARBA00022853"/>
    </source>
</evidence>
<feature type="domain" description="Helicase ATP-binding" evidence="12">
    <location>
        <begin position="531"/>
        <end position="697"/>
    </location>
</feature>
<dbReference type="GO" id="GO:0016787">
    <property type="term" value="F:hydrolase activity"/>
    <property type="evidence" value="ECO:0007669"/>
    <property type="project" value="UniProtKB-KW"/>
</dbReference>
<dbReference type="Pfam" id="PF00271">
    <property type="entry name" value="Helicase_C"/>
    <property type="match status" value="1"/>
</dbReference>
<evidence type="ECO:0000256" key="5">
    <source>
        <dbReference type="ARBA" id="ARBA00022801"/>
    </source>
</evidence>
<organism evidence="14 15">
    <name type="scientific">Hyphopichia burtonii NRRL Y-1933</name>
    <dbReference type="NCBI Taxonomy" id="984485"/>
    <lineage>
        <taxon>Eukaryota</taxon>
        <taxon>Fungi</taxon>
        <taxon>Dikarya</taxon>
        <taxon>Ascomycota</taxon>
        <taxon>Saccharomycotina</taxon>
        <taxon>Pichiomycetes</taxon>
        <taxon>Debaryomycetaceae</taxon>
        <taxon>Hyphopichia</taxon>
    </lineage>
</organism>
<feature type="region of interest" description="Disordered" evidence="11">
    <location>
        <begin position="329"/>
        <end position="363"/>
    </location>
</feature>
<evidence type="ECO:0000259" key="13">
    <source>
        <dbReference type="PROSITE" id="PS51194"/>
    </source>
</evidence>
<dbReference type="InterPro" id="IPR027417">
    <property type="entry name" value="P-loop_NTPase"/>
</dbReference>
<dbReference type="GO" id="GO:0031509">
    <property type="term" value="P:subtelomeric heterochromatin formation"/>
    <property type="evidence" value="ECO:0007669"/>
    <property type="project" value="EnsemblFungi"/>
</dbReference>
<feature type="compositionally biased region" description="Low complexity" evidence="11">
    <location>
        <begin position="22"/>
        <end position="42"/>
    </location>
</feature>
<dbReference type="OrthoDB" id="5857104at2759"/>
<dbReference type="GO" id="GO:1990918">
    <property type="term" value="P:double-strand break repair involved in meiotic recombination"/>
    <property type="evidence" value="ECO:0007669"/>
    <property type="project" value="EnsemblFungi"/>
</dbReference>
<dbReference type="GeneID" id="30992648"/>
<dbReference type="GO" id="GO:0000183">
    <property type="term" value="P:rDNA heterochromatin formation"/>
    <property type="evidence" value="ECO:0007669"/>
    <property type="project" value="EnsemblFungi"/>
</dbReference>
<feature type="region of interest" description="Disordered" evidence="11">
    <location>
        <begin position="1"/>
        <end position="67"/>
    </location>
</feature>
<dbReference type="EMBL" id="KV454538">
    <property type="protein sequence ID" value="ODV70154.1"/>
    <property type="molecule type" value="Genomic_DNA"/>
</dbReference>
<dbReference type="PROSITE" id="PS51192">
    <property type="entry name" value="HELICASE_ATP_BIND_1"/>
    <property type="match status" value="1"/>
</dbReference>
<dbReference type="GO" id="GO:0030466">
    <property type="term" value="P:silent mating-type cassette heterochromatin formation"/>
    <property type="evidence" value="ECO:0007669"/>
    <property type="project" value="EnsemblFungi"/>
</dbReference>
<dbReference type="Gene3D" id="3.40.50.10810">
    <property type="entry name" value="Tandem AAA-ATPase domain"/>
    <property type="match status" value="1"/>
</dbReference>
<keyword evidence="7" id="KW-0067">ATP-binding</keyword>
<name>A0A1E4RS84_9ASCO</name>
<dbReference type="GO" id="GO:0042802">
    <property type="term" value="F:identical protein binding"/>
    <property type="evidence" value="ECO:0007669"/>
    <property type="project" value="EnsemblFungi"/>
</dbReference>
<dbReference type="Pfam" id="PF00176">
    <property type="entry name" value="SNF2-rel_dom"/>
    <property type="match status" value="1"/>
</dbReference>
<accession>A0A1E4RS84</accession>
<keyword evidence="4" id="KW-0547">Nucleotide-binding</keyword>
<dbReference type="GO" id="GO:0003677">
    <property type="term" value="F:DNA binding"/>
    <property type="evidence" value="ECO:0007669"/>
    <property type="project" value="UniProtKB-KW"/>
</dbReference>
<dbReference type="InterPro" id="IPR014001">
    <property type="entry name" value="Helicase_ATP-bd"/>
</dbReference>
<dbReference type="GO" id="GO:0005634">
    <property type="term" value="C:nucleus"/>
    <property type="evidence" value="ECO:0007669"/>
    <property type="project" value="UniProtKB-SubCell"/>
</dbReference>
<keyword evidence="8" id="KW-0156">Chromatin regulator</keyword>
<feature type="compositionally biased region" description="Basic and acidic residues" evidence="11">
    <location>
        <begin position="1"/>
        <end position="12"/>
    </location>
</feature>
<dbReference type="InterPro" id="IPR000330">
    <property type="entry name" value="SNF2_N"/>
</dbReference>
<feature type="compositionally biased region" description="Basic and acidic residues" evidence="11">
    <location>
        <begin position="242"/>
        <end position="255"/>
    </location>
</feature>
<dbReference type="SMART" id="SM00490">
    <property type="entry name" value="HELICc"/>
    <property type="match status" value="1"/>
</dbReference>
<dbReference type="CDD" id="cd18793">
    <property type="entry name" value="SF2_C_SNF"/>
    <property type="match status" value="1"/>
</dbReference>
<dbReference type="SUPFAM" id="SSF52540">
    <property type="entry name" value="P-loop containing nucleoside triphosphate hydrolases"/>
    <property type="match status" value="2"/>
</dbReference>
<dbReference type="Gene3D" id="3.40.50.300">
    <property type="entry name" value="P-loop containing nucleotide triphosphate hydrolases"/>
    <property type="match status" value="1"/>
</dbReference>
<evidence type="ECO:0000256" key="4">
    <source>
        <dbReference type="ARBA" id="ARBA00022741"/>
    </source>
</evidence>
<dbReference type="GO" id="GO:0003678">
    <property type="term" value="F:DNA helicase activity"/>
    <property type="evidence" value="ECO:0007669"/>
    <property type="project" value="UniProtKB-EC"/>
</dbReference>
<dbReference type="GO" id="GO:0000775">
    <property type="term" value="C:chromosome, centromeric region"/>
    <property type="evidence" value="ECO:0007669"/>
    <property type="project" value="EnsemblFungi"/>
</dbReference>
<evidence type="ECO:0000256" key="3">
    <source>
        <dbReference type="ARBA" id="ARBA00012551"/>
    </source>
</evidence>
<reference evidence="15" key="1">
    <citation type="submission" date="2016-05" db="EMBL/GenBank/DDBJ databases">
        <title>Comparative genomics of biotechnologically important yeasts.</title>
        <authorList>
            <consortium name="DOE Joint Genome Institute"/>
            <person name="Riley R."/>
            <person name="Haridas S."/>
            <person name="Wolfe K.H."/>
            <person name="Lopes M.R."/>
            <person name="Hittinger C.T."/>
            <person name="Goker M."/>
            <person name="Salamov A."/>
            <person name="Wisecaver J."/>
            <person name="Long T.M."/>
            <person name="Aerts A.L."/>
            <person name="Barry K."/>
            <person name="Choi C."/>
            <person name="Clum A."/>
            <person name="Coughlan A.Y."/>
            <person name="Deshpande S."/>
            <person name="Douglass A.P."/>
            <person name="Hanson S.J."/>
            <person name="Klenk H.-P."/>
            <person name="Labutti K."/>
            <person name="Lapidus A."/>
            <person name="Lindquist E."/>
            <person name="Lipzen A."/>
            <person name="Meier-Kolthoff J.P."/>
            <person name="Ohm R.A."/>
            <person name="Otillar R.P."/>
            <person name="Pangilinan J."/>
            <person name="Peng Y."/>
            <person name="Rokas A."/>
            <person name="Rosa C.A."/>
            <person name="Scheuner C."/>
            <person name="Sibirny A.A."/>
            <person name="Slot J.C."/>
            <person name="Stielow J.B."/>
            <person name="Sun H."/>
            <person name="Kurtzman C.P."/>
            <person name="Blackwell M."/>
            <person name="Grigoriev I.V."/>
            <person name="Jeffries T.W."/>
        </authorList>
    </citation>
    <scope>NUCLEOTIDE SEQUENCE [LARGE SCALE GENOMIC DNA]</scope>
    <source>
        <strain evidence="15">NRRL Y-1933</strain>
    </source>
</reference>
<dbReference type="GO" id="GO:0033120">
    <property type="term" value="P:positive regulation of RNA splicing"/>
    <property type="evidence" value="ECO:0007669"/>
    <property type="project" value="EnsemblFungi"/>
</dbReference>
<keyword evidence="9" id="KW-0238">DNA-binding</keyword>
<dbReference type="AlphaFoldDB" id="A0A1E4RS84"/>
<evidence type="ECO:0000256" key="9">
    <source>
        <dbReference type="ARBA" id="ARBA00023125"/>
    </source>
</evidence>
<gene>
    <name evidence="14" type="ORF">HYPBUDRAFT_101123</name>
</gene>
<keyword evidence="15" id="KW-1185">Reference proteome</keyword>
<dbReference type="InterPro" id="IPR038718">
    <property type="entry name" value="SNF2-like_sf"/>
</dbReference>
<feature type="compositionally biased region" description="Acidic residues" evidence="11">
    <location>
        <begin position="344"/>
        <end position="363"/>
    </location>
</feature>
<dbReference type="Proteomes" id="UP000095085">
    <property type="component" value="Unassembled WGS sequence"/>
</dbReference>
<dbReference type="InterPro" id="IPR001650">
    <property type="entry name" value="Helicase_C-like"/>
</dbReference>
<dbReference type="InterPro" id="IPR049730">
    <property type="entry name" value="SNF2/RAD54-like_C"/>
</dbReference>
<keyword evidence="5" id="KW-0378">Hydrolase</keyword>